<dbReference type="KEGG" id="cvr:CHLNCDRAFT_143109"/>
<protein>
    <submittedName>
        <fullName evidence="1">Uncharacterized protein</fullName>
    </submittedName>
</protein>
<evidence type="ECO:0000313" key="2">
    <source>
        <dbReference type="Proteomes" id="UP000008141"/>
    </source>
</evidence>
<evidence type="ECO:0000313" key="1">
    <source>
        <dbReference type="EMBL" id="EFN57517.1"/>
    </source>
</evidence>
<sequence length="103" mass="11322">MPEGTEGKLGDFPCYDPEKDLVIPPMASPLKYSRSPLVGAPPPDRSRFFAFFKGRTQQNNPKYSRGIRQTLENLCRNGSWPEKHNIHIGEGLPGGAAAALQAQ</sequence>
<gene>
    <name evidence="1" type="ORF">CHLNCDRAFT_143109</name>
</gene>
<proteinExistence type="predicted"/>
<dbReference type="GeneID" id="17356792"/>
<accession>E1Z9G9</accession>
<keyword evidence="2" id="KW-1185">Reference proteome</keyword>
<dbReference type="OrthoDB" id="1924787at2759"/>
<organism evidence="2">
    <name type="scientific">Chlorella variabilis</name>
    <name type="common">Green alga</name>
    <dbReference type="NCBI Taxonomy" id="554065"/>
    <lineage>
        <taxon>Eukaryota</taxon>
        <taxon>Viridiplantae</taxon>
        <taxon>Chlorophyta</taxon>
        <taxon>core chlorophytes</taxon>
        <taxon>Trebouxiophyceae</taxon>
        <taxon>Chlorellales</taxon>
        <taxon>Chlorellaceae</taxon>
        <taxon>Chlorella clade</taxon>
        <taxon>Chlorella</taxon>
    </lineage>
</organism>
<reference evidence="1 2" key="1">
    <citation type="journal article" date="2010" name="Plant Cell">
        <title>The Chlorella variabilis NC64A genome reveals adaptation to photosymbiosis, coevolution with viruses, and cryptic sex.</title>
        <authorList>
            <person name="Blanc G."/>
            <person name="Duncan G."/>
            <person name="Agarkova I."/>
            <person name="Borodovsky M."/>
            <person name="Gurnon J."/>
            <person name="Kuo A."/>
            <person name="Lindquist E."/>
            <person name="Lucas S."/>
            <person name="Pangilinan J."/>
            <person name="Polle J."/>
            <person name="Salamov A."/>
            <person name="Terry A."/>
            <person name="Yamada T."/>
            <person name="Dunigan D.D."/>
            <person name="Grigoriev I.V."/>
            <person name="Claverie J.M."/>
            <person name="Van Etten J.L."/>
        </authorList>
    </citation>
    <scope>NUCLEOTIDE SEQUENCE [LARGE SCALE GENOMIC DNA]</scope>
    <source>
        <strain evidence="1 2">NC64A</strain>
    </source>
</reference>
<dbReference type="EMBL" id="GL433839">
    <property type="protein sequence ID" value="EFN57517.1"/>
    <property type="molecule type" value="Genomic_DNA"/>
</dbReference>
<dbReference type="AlphaFoldDB" id="E1Z9G9"/>
<dbReference type="RefSeq" id="XP_005849619.1">
    <property type="nucleotide sequence ID" value="XM_005849557.1"/>
</dbReference>
<dbReference type="Proteomes" id="UP000008141">
    <property type="component" value="Unassembled WGS sequence"/>
</dbReference>
<name>E1Z9G9_CHLVA</name>
<dbReference type="InParanoid" id="E1Z9G9"/>